<protein>
    <submittedName>
        <fullName evidence="2">Uncharacterized protein</fullName>
    </submittedName>
</protein>
<keyword evidence="1" id="KW-1133">Transmembrane helix</keyword>
<name>A0A7G9G2V6_9FIRM</name>
<accession>A0A7G9G2V6</accession>
<dbReference type="RefSeq" id="WP_249301946.1">
    <property type="nucleotide sequence ID" value="NZ_CP060634.1"/>
</dbReference>
<organism evidence="2 3">
    <name type="scientific">Qiania dongpingensis</name>
    <dbReference type="NCBI Taxonomy" id="2763669"/>
    <lineage>
        <taxon>Bacteria</taxon>
        <taxon>Bacillati</taxon>
        <taxon>Bacillota</taxon>
        <taxon>Clostridia</taxon>
        <taxon>Lachnospirales</taxon>
        <taxon>Lachnospiraceae</taxon>
        <taxon>Qiania</taxon>
    </lineage>
</organism>
<evidence type="ECO:0000313" key="3">
    <source>
        <dbReference type="Proteomes" id="UP000515823"/>
    </source>
</evidence>
<dbReference type="Proteomes" id="UP000515823">
    <property type="component" value="Chromosome"/>
</dbReference>
<dbReference type="AlphaFoldDB" id="A0A7G9G2V6"/>
<dbReference type="KEGG" id="qdo:H9Q78_11910"/>
<gene>
    <name evidence="2" type="ORF">H9Q78_11910</name>
</gene>
<evidence type="ECO:0000313" key="2">
    <source>
        <dbReference type="EMBL" id="QNM05138.1"/>
    </source>
</evidence>
<keyword evidence="1" id="KW-0472">Membrane</keyword>
<keyword evidence="3" id="KW-1185">Reference proteome</keyword>
<keyword evidence="1" id="KW-0812">Transmembrane</keyword>
<feature type="transmembrane region" description="Helical" evidence="1">
    <location>
        <begin position="45"/>
        <end position="67"/>
    </location>
</feature>
<evidence type="ECO:0000256" key="1">
    <source>
        <dbReference type="SAM" id="Phobius"/>
    </source>
</evidence>
<reference evidence="2 3" key="1">
    <citation type="submission" date="2020-08" db="EMBL/GenBank/DDBJ databases">
        <authorList>
            <person name="Liu C."/>
            <person name="Sun Q."/>
        </authorList>
    </citation>
    <scope>NUCLEOTIDE SEQUENCE [LARGE SCALE GENOMIC DNA]</scope>
    <source>
        <strain evidence="2 3">NSJ-38</strain>
    </source>
</reference>
<proteinExistence type="predicted"/>
<sequence>MADGPPNSALVFILIFASQVLQLCRSATFFFYGLFSPELAVWTDIVGFGVLSALLTCLLAVFCCRLYQKLDLHRVRMAGLEIHAKEI</sequence>
<dbReference type="EMBL" id="CP060634">
    <property type="protein sequence ID" value="QNM05138.1"/>
    <property type="molecule type" value="Genomic_DNA"/>
</dbReference>